<dbReference type="Pfam" id="PF00005">
    <property type="entry name" value="ABC_tran"/>
    <property type="match status" value="1"/>
</dbReference>
<dbReference type="PROSITE" id="PS00211">
    <property type="entry name" value="ABC_TRANSPORTER_1"/>
    <property type="match status" value="1"/>
</dbReference>
<feature type="compositionally biased region" description="Low complexity" evidence="7">
    <location>
        <begin position="1"/>
        <end position="16"/>
    </location>
</feature>
<dbReference type="InterPro" id="IPR003593">
    <property type="entry name" value="AAA+_ATPase"/>
</dbReference>
<dbReference type="Gene3D" id="3.40.50.300">
    <property type="entry name" value="P-loop containing nucleotide triphosphate hydrolases"/>
    <property type="match status" value="1"/>
</dbReference>
<dbReference type="SMART" id="SM00382">
    <property type="entry name" value="AAA"/>
    <property type="match status" value="1"/>
</dbReference>
<dbReference type="InterPro" id="IPR027417">
    <property type="entry name" value="P-loop_NTPase"/>
</dbReference>
<evidence type="ECO:0000256" key="3">
    <source>
        <dbReference type="ARBA" id="ARBA00022741"/>
    </source>
</evidence>
<evidence type="ECO:0000256" key="5">
    <source>
        <dbReference type="ARBA" id="ARBA00066388"/>
    </source>
</evidence>
<reference evidence="10" key="1">
    <citation type="submission" date="2021-01" db="EMBL/GenBank/DDBJ databases">
        <title>Whole genome shotgun sequence of Actinocatenispora rupis NBRC 107355.</title>
        <authorList>
            <person name="Komaki H."/>
            <person name="Tamura T."/>
        </authorList>
    </citation>
    <scope>NUCLEOTIDE SEQUENCE</scope>
    <source>
        <strain evidence="10">NBRC 107355</strain>
    </source>
</reference>
<dbReference type="EMBL" id="BOMB01000038">
    <property type="protein sequence ID" value="GID15034.1"/>
    <property type="molecule type" value="Genomic_DNA"/>
</dbReference>
<keyword evidence="2" id="KW-0813">Transport</keyword>
<dbReference type="SUPFAM" id="SSF52540">
    <property type="entry name" value="P-loop containing nucleoside triphosphate hydrolases"/>
    <property type="match status" value="1"/>
</dbReference>
<dbReference type="InterPro" id="IPR017871">
    <property type="entry name" value="ABC_transporter-like_CS"/>
</dbReference>
<dbReference type="GO" id="GO:0015418">
    <property type="term" value="F:ABC-type quaternary ammonium compound transporting activity"/>
    <property type="evidence" value="ECO:0007669"/>
    <property type="project" value="UniProtKB-EC"/>
</dbReference>
<keyword evidence="6" id="KW-0129">CBS domain</keyword>
<feature type="domain" description="ABC transporter" evidence="8">
    <location>
        <begin position="38"/>
        <end position="274"/>
    </location>
</feature>
<feature type="domain" description="CBS" evidence="9">
    <location>
        <begin position="303"/>
        <end position="362"/>
    </location>
</feature>
<name>A0A8J3ND64_9ACTN</name>
<evidence type="ECO:0000313" key="10">
    <source>
        <dbReference type="EMBL" id="GID15034.1"/>
    </source>
</evidence>
<evidence type="ECO:0000256" key="6">
    <source>
        <dbReference type="PROSITE-ProRule" id="PRU00703"/>
    </source>
</evidence>
<evidence type="ECO:0000256" key="2">
    <source>
        <dbReference type="ARBA" id="ARBA00022448"/>
    </source>
</evidence>
<dbReference type="GO" id="GO:0016887">
    <property type="term" value="F:ATP hydrolysis activity"/>
    <property type="evidence" value="ECO:0007669"/>
    <property type="project" value="InterPro"/>
</dbReference>
<dbReference type="PANTHER" id="PTHR43117">
    <property type="entry name" value="OSMOPROTECTANT IMPORT ATP-BINDING PROTEIN OSMV"/>
    <property type="match status" value="1"/>
</dbReference>
<keyword evidence="3" id="KW-0547">Nucleotide-binding</keyword>
<keyword evidence="4" id="KW-0067">ATP-binding</keyword>
<accession>A0A8J3ND64</accession>
<dbReference type="PROSITE" id="PS50893">
    <property type="entry name" value="ABC_TRANSPORTER_2"/>
    <property type="match status" value="1"/>
</dbReference>
<dbReference type="Pfam" id="PF00571">
    <property type="entry name" value="CBS"/>
    <property type="match status" value="1"/>
</dbReference>
<dbReference type="InterPro" id="IPR003439">
    <property type="entry name" value="ABC_transporter-like_ATP-bd"/>
</dbReference>
<dbReference type="GO" id="GO:0005524">
    <property type="term" value="F:ATP binding"/>
    <property type="evidence" value="ECO:0007669"/>
    <property type="project" value="UniProtKB-KW"/>
</dbReference>
<organism evidence="10 11">
    <name type="scientific">Actinocatenispora rupis</name>
    <dbReference type="NCBI Taxonomy" id="519421"/>
    <lineage>
        <taxon>Bacteria</taxon>
        <taxon>Bacillati</taxon>
        <taxon>Actinomycetota</taxon>
        <taxon>Actinomycetes</taxon>
        <taxon>Micromonosporales</taxon>
        <taxon>Micromonosporaceae</taxon>
        <taxon>Actinocatenispora</taxon>
    </lineage>
</organism>
<comment type="caution">
    <text evidence="10">The sequence shown here is derived from an EMBL/GenBank/DDBJ whole genome shotgun (WGS) entry which is preliminary data.</text>
</comment>
<evidence type="ECO:0000259" key="8">
    <source>
        <dbReference type="PROSITE" id="PS50893"/>
    </source>
</evidence>
<evidence type="ECO:0000313" key="11">
    <source>
        <dbReference type="Proteomes" id="UP000612808"/>
    </source>
</evidence>
<dbReference type="AlphaFoldDB" id="A0A8J3ND64"/>
<dbReference type="SUPFAM" id="SSF54631">
    <property type="entry name" value="CBS-domain pair"/>
    <property type="match status" value="1"/>
</dbReference>
<sequence length="362" mass="38607">MDATPGTGSTPATGPTHDTPAGRDSPAEPERRAGAAAIRLDGLSKSYPNGTVAVAELSLSVPAGELVTLVGPSGCGKSTILRMINRLVEPTGGHIYLDDEDITDADPVVLRRRIGYAIQDVGLFPHQTVRENVATVPRLLGWPRAKVRERVDELLDLVGLDGGQYGKRYPNELSGGQRQRVGVARALAADPVVLLMDEPFSAVDPIARTRLQEEFLRLQAEVRKTTVFVTHDVDEAVRLGDRIAVLSEGGKLEQYAPPAEILGRPASSFVAEFVGSDRGIKRLGVTDIPRHSLRTPESVPGWATATDPPHVPETATLREALAALLEGGTGWVVVDSPSGTAGVLTPDDIYRAMHDTQPGRPA</sequence>
<evidence type="ECO:0000256" key="1">
    <source>
        <dbReference type="ARBA" id="ARBA00005417"/>
    </source>
</evidence>
<protein>
    <recommendedName>
        <fullName evidence="5">ABC-type quaternary amine transporter</fullName>
        <ecNumber evidence="5">7.6.2.9</ecNumber>
    </recommendedName>
</protein>
<evidence type="ECO:0000256" key="7">
    <source>
        <dbReference type="SAM" id="MobiDB-lite"/>
    </source>
</evidence>
<comment type="similarity">
    <text evidence="1">Belongs to the ABC transporter superfamily.</text>
</comment>
<keyword evidence="11" id="KW-1185">Reference proteome</keyword>
<evidence type="ECO:0000256" key="4">
    <source>
        <dbReference type="ARBA" id="ARBA00022840"/>
    </source>
</evidence>
<dbReference type="InterPro" id="IPR046342">
    <property type="entry name" value="CBS_dom_sf"/>
</dbReference>
<evidence type="ECO:0000259" key="9">
    <source>
        <dbReference type="PROSITE" id="PS51371"/>
    </source>
</evidence>
<proteinExistence type="inferred from homology"/>
<dbReference type="InterPro" id="IPR000644">
    <property type="entry name" value="CBS_dom"/>
</dbReference>
<dbReference type="Proteomes" id="UP000612808">
    <property type="component" value="Unassembled WGS sequence"/>
</dbReference>
<dbReference type="PROSITE" id="PS51371">
    <property type="entry name" value="CBS"/>
    <property type="match status" value="1"/>
</dbReference>
<dbReference type="EC" id="7.6.2.9" evidence="5"/>
<feature type="region of interest" description="Disordered" evidence="7">
    <location>
        <begin position="1"/>
        <end position="32"/>
    </location>
</feature>
<gene>
    <name evidence="10" type="ORF">Aru02nite_59230</name>
</gene>
<dbReference type="FunFam" id="3.40.50.300:FF:000425">
    <property type="entry name" value="Probable ABC transporter, ATP-binding subunit"/>
    <property type="match status" value="1"/>
</dbReference>
<dbReference type="PANTHER" id="PTHR43117:SF4">
    <property type="entry name" value="OSMOPROTECTANT IMPORT ATP-BINDING PROTEIN OSMV"/>
    <property type="match status" value="1"/>
</dbReference>